<feature type="binding site" evidence="12">
    <location>
        <begin position="251"/>
        <end position="252"/>
    </location>
    <ligand>
        <name>ATP</name>
        <dbReference type="ChEBI" id="CHEBI:30616"/>
    </ligand>
</feature>
<comment type="cofactor">
    <cofactor evidence="12">
        <name>Mg(2+)</name>
        <dbReference type="ChEBI" id="CHEBI:18420"/>
    </cofactor>
    <text evidence="12">Requires a divalent cation, most likely magnesium in vivo, as an electrophilic catalyst to aid phosphoryl group transfer. It is the chelate of the metal and the nucleotide that is the actual substrate.</text>
</comment>
<keyword evidence="10 12" id="KW-0630">Potassium</keyword>
<dbReference type="GO" id="GO:0019303">
    <property type="term" value="P:D-ribose catabolic process"/>
    <property type="evidence" value="ECO:0007669"/>
    <property type="project" value="UniProtKB-UniRule"/>
</dbReference>
<dbReference type="InterPro" id="IPR002173">
    <property type="entry name" value="Carboh/pur_kinase_PfkB_CS"/>
</dbReference>
<feature type="binding site" evidence="12">
    <location>
        <position position="184"/>
    </location>
    <ligand>
        <name>ATP</name>
        <dbReference type="ChEBI" id="CHEBI:30616"/>
    </ligand>
</feature>
<dbReference type="GO" id="GO:0004747">
    <property type="term" value="F:ribokinase activity"/>
    <property type="evidence" value="ECO:0007669"/>
    <property type="project" value="UniProtKB-UniRule"/>
</dbReference>
<comment type="caution">
    <text evidence="12">Lacks conserved residue(s) required for the propagation of feature annotation.</text>
</comment>
<evidence type="ECO:0000256" key="2">
    <source>
        <dbReference type="ARBA" id="ARBA00012035"/>
    </source>
</evidence>
<accession>A0A0L0QTF4</accession>
<keyword evidence="11 12" id="KW-0119">Carbohydrate metabolism</keyword>
<feature type="binding site" evidence="12">
    <location>
        <position position="285"/>
    </location>
    <ligand>
        <name>K(+)</name>
        <dbReference type="ChEBI" id="CHEBI:29103"/>
    </ligand>
</feature>
<feature type="binding site" evidence="12">
    <location>
        <position position="140"/>
    </location>
    <ligand>
        <name>substrate</name>
    </ligand>
</feature>
<name>A0A0L0QTF4_VIRPA</name>
<dbReference type="InterPro" id="IPR011877">
    <property type="entry name" value="Ribokinase"/>
</dbReference>
<feature type="binding site" evidence="12">
    <location>
        <position position="291"/>
    </location>
    <ligand>
        <name>K(+)</name>
        <dbReference type="ChEBI" id="CHEBI:29103"/>
    </ligand>
</feature>
<comment type="subunit">
    <text evidence="12">Homodimer.</text>
</comment>
<evidence type="ECO:0000256" key="9">
    <source>
        <dbReference type="ARBA" id="ARBA00022842"/>
    </source>
</evidence>
<feature type="binding site" evidence="12">
    <location>
        <position position="287"/>
    </location>
    <ligand>
        <name>K(+)</name>
        <dbReference type="ChEBI" id="CHEBI:29103"/>
    </ligand>
</feature>
<dbReference type="Proteomes" id="UP000036780">
    <property type="component" value="Unassembled WGS sequence"/>
</dbReference>
<keyword evidence="7 12" id="KW-0418">Kinase</keyword>
<dbReference type="HAMAP" id="MF_01987">
    <property type="entry name" value="Ribokinase"/>
    <property type="match status" value="1"/>
</dbReference>
<comment type="similarity">
    <text evidence="12">Belongs to the carbohydrate kinase PfkB family. Ribokinase subfamily.</text>
</comment>
<dbReference type="Pfam" id="PF00294">
    <property type="entry name" value="PfkB"/>
    <property type="match status" value="1"/>
</dbReference>
<organism evidence="14 15">
    <name type="scientific">Virgibacillus pantothenticus</name>
    <dbReference type="NCBI Taxonomy" id="1473"/>
    <lineage>
        <taxon>Bacteria</taxon>
        <taxon>Bacillati</taxon>
        <taxon>Bacillota</taxon>
        <taxon>Bacilli</taxon>
        <taxon>Bacillales</taxon>
        <taxon>Bacillaceae</taxon>
        <taxon>Virgibacillus</taxon>
    </lineage>
</organism>
<gene>
    <name evidence="12" type="primary">rbsK</name>
    <name evidence="14" type="ORF">AFK71_03985</name>
</gene>
<dbReference type="EC" id="2.7.1.15" evidence="2 12"/>
<dbReference type="Gene3D" id="3.40.1190.20">
    <property type="match status" value="1"/>
</dbReference>
<keyword evidence="5 12" id="KW-0479">Metal-binding</keyword>
<comment type="catalytic activity">
    <reaction evidence="12">
        <text>D-ribose + ATP = D-ribose 5-phosphate + ADP + H(+)</text>
        <dbReference type="Rhea" id="RHEA:13697"/>
        <dbReference type="ChEBI" id="CHEBI:15378"/>
        <dbReference type="ChEBI" id="CHEBI:30616"/>
        <dbReference type="ChEBI" id="CHEBI:47013"/>
        <dbReference type="ChEBI" id="CHEBI:78346"/>
        <dbReference type="ChEBI" id="CHEBI:456216"/>
        <dbReference type="EC" id="2.7.1.15"/>
    </reaction>
</comment>
<feature type="binding site" evidence="12">
    <location>
        <begin position="39"/>
        <end position="43"/>
    </location>
    <ligand>
        <name>substrate</name>
    </ligand>
</feature>
<evidence type="ECO:0000256" key="12">
    <source>
        <dbReference type="HAMAP-Rule" id="MF_01987"/>
    </source>
</evidence>
<keyword evidence="4 12" id="KW-0808">Transferase</keyword>
<dbReference type="GO" id="GO:0005524">
    <property type="term" value="F:ATP binding"/>
    <property type="evidence" value="ECO:0007669"/>
    <property type="project" value="UniProtKB-UniRule"/>
</dbReference>
<dbReference type="EMBL" id="LGTO01000004">
    <property type="protein sequence ID" value="KNE21970.1"/>
    <property type="molecule type" value="Genomic_DNA"/>
</dbReference>
<keyword evidence="8 12" id="KW-0067">ATP-binding</keyword>
<dbReference type="GeneID" id="66869711"/>
<dbReference type="GO" id="GO:0005737">
    <property type="term" value="C:cytoplasm"/>
    <property type="evidence" value="ECO:0007669"/>
    <property type="project" value="UniProtKB-SubCell"/>
</dbReference>
<evidence type="ECO:0000256" key="5">
    <source>
        <dbReference type="ARBA" id="ARBA00022723"/>
    </source>
</evidence>
<feature type="binding site" evidence="12">
    <location>
        <position position="282"/>
    </location>
    <ligand>
        <name>K(+)</name>
        <dbReference type="ChEBI" id="CHEBI:29103"/>
    </ligand>
</feature>
<dbReference type="SUPFAM" id="SSF53613">
    <property type="entry name" value="Ribokinase-like"/>
    <property type="match status" value="1"/>
</dbReference>
<evidence type="ECO:0000256" key="3">
    <source>
        <dbReference type="ARBA" id="ARBA00016943"/>
    </source>
</evidence>
<dbReference type="UniPathway" id="UPA00916">
    <property type="reaction ID" value="UER00889"/>
</dbReference>
<dbReference type="CDD" id="cd01174">
    <property type="entry name" value="ribokinase"/>
    <property type="match status" value="1"/>
</dbReference>
<sequence>MKRIITFGSMNMDLSIQTDRIPNNGETIQGSNFFLSPGGKGANQTVAASKSGANTWMVGGVGDDLYGTKLLKTLKEYGVNCEYVKKIPHITTGVAMIIRNNGDNRIIFDGGANELIKPDDIDEVFHQLAHAGDIFLTQFETDYQTVLYSVRAAKNNGLFTIINPAPAKHIPDSDYQNIDLLIINQWECKFLSGIYPSQESEYKKAIEYFQQKGAHTVLITLGAKGSVVGEGSTIHFTPGLSIKTVDTTAAGDTYIGALACSLSHGKSMKESMDYATKAAALTVSKRGAQESIPTKQQILKLTFTKEEKNDE</sequence>
<feature type="binding site" evidence="12">
    <location>
        <position position="246"/>
    </location>
    <ligand>
        <name>K(+)</name>
        <dbReference type="ChEBI" id="CHEBI:29103"/>
    </ligand>
</feature>
<feature type="binding site" evidence="12">
    <location>
        <position position="248"/>
    </location>
    <ligand>
        <name>K(+)</name>
        <dbReference type="ChEBI" id="CHEBI:29103"/>
    </ligand>
</feature>
<dbReference type="PANTHER" id="PTHR10584">
    <property type="entry name" value="SUGAR KINASE"/>
    <property type="match status" value="1"/>
</dbReference>
<dbReference type="AlphaFoldDB" id="A0A0L0QTF4"/>
<evidence type="ECO:0000256" key="4">
    <source>
        <dbReference type="ARBA" id="ARBA00022679"/>
    </source>
</evidence>
<evidence type="ECO:0000256" key="11">
    <source>
        <dbReference type="ARBA" id="ARBA00023277"/>
    </source>
</evidence>
<dbReference type="InterPro" id="IPR029056">
    <property type="entry name" value="Ribokinase-like"/>
</dbReference>
<dbReference type="OrthoDB" id="9775849at2"/>
<dbReference type="PATRIC" id="fig|1473.5.peg.3752"/>
<dbReference type="PRINTS" id="PR00990">
    <property type="entry name" value="RIBOKINASE"/>
</dbReference>
<feature type="active site" description="Proton acceptor" evidence="12">
    <location>
        <position position="252"/>
    </location>
</feature>
<dbReference type="PANTHER" id="PTHR10584:SF166">
    <property type="entry name" value="RIBOKINASE"/>
    <property type="match status" value="1"/>
</dbReference>
<evidence type="ECO:0000259" key="13">
    <source>
        <dbReference type="Pfam" id="PF00294"/>
    </source>
</evidence>
<evidence type="ECO:0000256" key="10">
    <source>
        <dbReference type="ARBA" id="ARBA00022958"/>
    </source>
</evidence>
<keyword evidence="12" id="KW-0963">Cytoplasm</keyword>
<keyword evidence="9 12" id="KW-0460">Magnesium</keyword>
<keyword evidence="6 12" id="KW-0547">Nucleotide-binding</keyword>
<keyword evidence="15" id="KW-1185">Reference proteome</keyword>
<protein>
    <recommendedName>
        <fullName evidence="3 12">Ribokinase</fullName>
        <shortName evidence="12">RK</shortName>
        <ecNumber evidence="2 12">2.7.1.15</ecNumber>
    </recommendedName>
</protein>
<evidence type="ECO:0000256" key="1">
    <source>
        <dbReference type="ARBA" id="ARBA00005380"/>
    </source>
</evidence>
<comment type="activity regulation">
    <text evidence="12">Activated by a monovalent cation that binds near, but not in, the active site. The most likely occupant of the site in vivo is potassium. Ion binding induces a conformational change that may alter substrate affinity.</text>
</comment>
<evidence type="ECO:0000256" key="8">
    <source>
        <dbReference type="ARBA" id="ARBA00022840"/>
    </source>
</evidence>
<comment type="function">
    <text evidence="12">Catalyzes the phosphorylation of ribose at O-5 in a reaction requiring ATP and magnesium. The resulting D-ribose-5-phosphate can then be used either for sythesis of nucleotides, histidine, and tryptophan, or as a component of the pentose phosphate pathway.</text>
</comment>
<proteinExistence type="inferred from homology"/>
<comment type="pathway">
    <text evidence="12">Carbohydrate metabolism; D-ribose degradation; D-ribose 5-phosphate from beta-D-ribopyranose: step 2/2.</text>
</comment>
<dbReference type="InterPro" id="IPR011611">
    <property type="entry name" value="PfkB_dom"/>
</dbReference>
<dbReference type="PROSITE" id="PS00584">
    <property type="entry name" value="PFKB_KINASES_2"/>
    <property type="match status" value="1"/>
</dbReference>
<feature type="binding site" evidence="12">
    <location>
        <begin position="220"/>
        <end position="225"/>
    </location>
    <ligand>
        <name>ATP</name>
        <dbReference type="ChEBI" id="CHEBI:30616"/>
    </ligand>
</feature>
<feature type="binding site" evidence="12">
    <location>
        <begin position="11"/>
        <end position="13"/>
    </location>
    <ligand>
        <name>substrate</name>
    </ligand>
</feature>
<evidence type="ECO:0000256" key="6">
    <source>
        <dbReference type="ARBA" id="ARBA00022741"/>
    </source>
</evidence>
<evidence type="ECO:0000313" key="15">
    <source>
        <dbReference type="Proteomes" id="UP000036780"/>
    </source>
</evidence>
<evidence type="ECO:0000313" key="14">
    <source>
        <dbReference type="EMBL" id="KNE21970.1"/>
    </source>
</evidence>
<comment type="subcellular location">
    <subcellularLocation>
        <location evidence="12">Cytoplasm</location>
    </subcellularLocation>
</comment>
<comment type="caution">
    <text evidence="14">The sequence shown here is derived from an EMBL/GenBank/DDBJ whole genome shotgun (WGS) entry which is preliminary data.</text>
</comment>
<feature type="binding site" evidence="12">
    <location>
        <position position="252"/>
    </location>
    <ligand>
        <name>substrate</name>
    </ligand>
</feature>
<dbReference type="NCBIfam" id="TIGR02152">
    <property type="entry name" value="D_ribokin_bact"/>
    <property type="match status" value="1"/>
</dbReference>
<reference evidence="15" key="1">
    <citation type="submission" date="2015-07" db="EMBL/GenBank/DDBJ databases">
        <title>Fjat-10053 dsm26.</title>
        <authorList>
            <person name="Liu B."/>
            <person name="Wang J."/>
            <person name="Zhu Y."/>
            <person name="Liu G."/>
            <person name="Chen Q."/>
            <person name="Chen Z."/>
            <person name="Lan J."/>
            <person name="Che J."/>
            <person name="Ge C."/>
            <person name="Shi H."/>
            <person name="Pan Z."/>
            <person name="Liu X."/>
        </authorList>
    </citation>
    <scope>NUCLEOTIDE SEQUENCE [LARGE SCALE GENOMIC DNA]</scope>
    <source>
        <strain evidence="15">DSM 26</strain>
    </source>
</reference>
<evidence type="ECO:0000256" key="7">
    <source>
        <dbReference type="ARBA" id="ARBA00022777"/>
    </source>
</evidence>
<dbReference type="RefSeq" id="WP_050350253.1">
    <property type="nucleotide sequence ID" value="NZ_BOSN01000005.1"/>
</dbReference>
<dbReference type="InterPro" id="IPR002139">
    <property type="entry name" value="Ribo/fructo_kinase"/>
</dbReference>
<dbReference type="GO" id="GO:0046872">
    <property type="term" value="F:metal ion binding"/>
    <property type="evidence" value="ECO:0007669"/>
    <property type="project" value="UniProtKB-KW"/>
</dbReference>
<feature type="domain" description="Carbohydrate kinase PfkB" evidence="13">
    <location>
        <begin position="1"/>
        <end position="294"/>
    </location>
</feature>
<comment type="similarity">
    <text evidence="1">Belongs to the carbohydrate kinase pfkB family.</text>
</comment>